<dbReference type="OrthoDB" id="10664455at2759"/>
<gene>
    <name evidence="1" type="ORF">DM01DRAFT_1333250</name>
</gene>
<evidence type="ECO:0000313" key="1">
    <source>
        <dbReference type="EMBL" id="ORX59798.1"/>
    </source>
</evidence>
<protein>
    <submittedName>
        <fullName evidence="1">Uncharacterized protein</fullName>
    </submittedName>
</protein>
<dbReference type="Proteomes" id="UP000242146">
    <property type="component" value="Unassembled WGS sequence"/>
</dbReference>
<keyword evidence="2" id="KW-1185">Reference proteome</keyword>
<evidence type="ECO:0000313" key="2">
    <source>
        <dbReference type="Proteomes" id="UP000242146"/>
    </source>
</evidence>
<sequence length="108" mass="12207">MSRPKIASDHIKLLIAAKLIIDDFATRLPLLPSNGSIKTYCVQLCGYCAEIICLDLVDNGLYVAIPFARLTSPRSFIEFTRHSQEWFDTLFQFKIRAALSSSNSQFFS</sequence>
<reference evidence="1 2" key="1">
    <citation type="submission" date="2016-07" db="EMBL/GenBank/DDBJ databases">
        <title>Pervasive Adenine N6-methylation of Active Genes in Fungi.</title>
        <authorList>
            <consortium name="DOE Joint Genome Institute"/>
            <person name="Mondo S.J."/>
            <person name="Dannebaum R.O."/>
            <person name="Kuo R.C."/>
            <person name="Labutti K."/>
            <person name="Haridas S."/>
            <person name="Kuo A."/>
            <person name="Salamov A."/>
            <person name="Ahrendt S.R."/>
            <person name="Lipzen A."/>
            <person name="Sullivan W."/>
            <person name="Andreopoulos W.B."/>
            <person name="Clum A."/>
            <person name="Lindquist E."/>
            <person name="Daum C."/>
            <person name="Ramamoorthy G.K."/>
            <person name="Gryganskyi A."/>
            <person name="Culley D."/>
            <person name="Magnuson J.K."/>
            <person name="James T.Y."/>
            <person name="O'Malley M.A."/>
            <person name="Stajich J.E."/>
            <person name="Spatafora J.W."/>
            <person name="Visel A."/>
            <person name="Grigoriev I.V."/>
        </authorList>
    </citation>
    <scope>NUCLEOTIDE SEQUENCE [LARGE SCALE GENOMIC DNA]</scope>
    <source>
        <strain evidence="1 2">NRRL 3301</strain>
    </source>
</reference>
<proteinExistence type="predicted"/>
<organism evidence="1 2">
    <name type="scientific">Hesseltinella vesiculosa</name>
    <dbReference type="NCBI Taxonomy" id="101127"/>
    <lineage>
        <taxon>Eukaryota</taxon>
        <taxon>Fungi</taxon>
        <taxon>Fungi incertae sedis</taxon>
        <taxon>Mucoromycota</taxon>
        <taxon>Mucoromycotina</taxon>
        <taxon>Mucoromycetes</taxon>
        <taxon>Mucorales</taxon>
        <taxon>Cunninghamellaceae</taxon>
        <taxon>Hesseltinella</taxon>
    </lineage>
</organism>
<name>A0A1X2GRW1_9FUNG</name>
<comment type="caution">
    <text evidence="1">The sequence shown here is derived from an EMBL/GenBank/DDBJ whole genome shotgun (WGS) entry which is preliminary data.</text>
</comment>
<dbReference type="AlphaFoldDB" id="A0A1X2GRW1"/>
<dbReference type="EMBL" id="MCGT01000005">
    <property type="protein sequence ID" value="ORX59798.1"/>
    <property type="molecule type" value="Genomic_DNA"/>
</dbReference>
<accession>A0A1X2GRW1</accession>